<keyword evidence="2" id="KW-1185">Reference proteome</keyword>
<proteinExistence type="predicted"/>
<dbReference type="EMBL" id="KZ772832">
    <property type="protein sequence ID" value="PTQ28472.1"/>
    <property type="molecule type" value="Genomic_DNA"/>
</dbReference>
<sequence length="121" mass="14033">MIETSTWTGRYPCGIWHLLWLIQKSDVEATSRIARNPYGSHRLRGLRQKCGTQVTWCTVHDKETSHPLLSKLVFLFDASFGLELLRFSRHFKPYVETTRSGDHQALRNLPELRPALNSILK</sequence>
<protein>
    <submittedName>
        <fullName evidence="1">Uncharacterized protein</fullName>
    </submittedName>
</protein>
<dbReference type="Gramene" id="Mp4g00160.1">
    <property type="protein sequence ID" value="Mp4g00160.1.cds"/>
    <property type="gene ID" value="Mp4g00160"/>
</dbReference>
<reference evidence="2" key="1">
    <citation type="journal article" date="2017" name="Cell">
        <title>Insights into land plant evolution garnered from the Marchantia polymorpha genome.</title>
        <authorList>
            <person name="Bowman J.L."/>
            <person name="Kohchi T."/>
            <person name="Yamato K.T."/>
            <person name="Jenkins J."/>
            <person name="Shu S."/>
            <person name="Ishizaki K."/>
            <person name="Yamaoka S."/>
            <person name="Nishihama R."/>
            <person name="Nakamura Y."/>
            <person name="Berger F."/>
            <person name="Adam C."/>
            <person name="Aki S.S."/>
            <person name="Althoff F."/>
            <person name="Araki T."/>
            <person name="Arteaga-Vazquez M.A."/>
            <person name="Balasubrmanian S."/>
            <person name="Barry K."/>
            <person name="Bauer D."/>
            <person name="Boehm C.R."/>
            <person name="Briginshaw L."/>
            <person name="Caballero-Perez J."/>
            <person name="Catarino B."/>
            <person name="Chen F."/>
            <person name="Chiyoda S."/>
            <person name="Chovatia M."/>
            <person name="Davies K.M."/>
            <person name="Delmans M."/>
            <person name="Demura T."/>
            <person name="Dierschke T."/>
            <person name="Dolan L."/>
            <person name="Dorantes-Acosta A.E."/>
            <person name="Eklund D.M."/>
            <person name="Florent S.N."/>
            <person name="Flores-Sandoval E."/>
            <person name="Fujiyama A."/>
            <person name="Fukuzawa H."/>
            <person name="Galik B."/>
            <person name="Grimanelli D."/>
            <person name="Grimwood J."/>
            <person name="Grossniklaus U."/>
            <person name="Hamada T."/>
            <person name="Haseloff J."/>
            <person name="Hetherington A.J."/>
            <person name="Higo A."/>
            <person name="Hirakawa Y."/>
            <person name="Hundley H.N."/>
            <person name="Ikeda Y."/>
            <person name="Inoue K."/>
            <person name="Inoue S.I."/>
            <person name="Ishida S."/>
            <person name="Jia Q."/>
            <person name="Kakita M."/>
            <person name="Kanazawa T."/>
            <person name="Kawai Y."/>
            <person name="Kawashima T."/>
            <person name="Kennedy M."/>
            <person name="Kinose K."/>
            <person name="Kinoshita T."/>
            <person name="Kohara Y."/>
            <person name="Koide E."/>
            <person name="Komatsu K."/>
            <person name="Kopischke S."/>
            <person name="Kubo M."/>
            <person name="Kyozuka J."/>
            <person name="Lagercrantz U."/>
            <person name="Lin S.S."/>
            <person name="Lindquist E."/>
            <person name="Lipzen A.M."/>
            <person name="Lu C.W."/>
            <person name="De Luna E."/>
            <person name="Martienssen R.A."/>
            <person name="Minamino N."/>
            <person name="Mizutani M."/>
            <person name="Mizutani M."/>
            <person name="Mochizuki N."/>
            <person name="Monte I."/>
            <person name="Mosher R."/>
            <person name="Nagasaki H."/>
            <person name="Nakagami H."/>
            <person name="Naramoto S."/>
            <person name="Nishitani K."/>
            <person name="Ohtani M."/>
            <person name="Okamoto T."/>
            <person name="Okumura M."/>
            <person name="Phillips J."/>
            <person name="Pollak B."/>
            <person name="Reinders A."/>
            <person name="Rovekamp M."/>
            <person name="Sano R."/>
            <person name="Sawa S."/>
            <person name="Schmid M.W."/>
            <person name="Shirakawa M."/>
            <person name="Solano R."/>
            <person name="Spunde A."/>
            <person name="Suetsugu N."/>
            <person name="Sugano S."/>
            <person name="Sugiyama A."/>
            <person name="Sun R."/>
            <person name="Suzuki Y."/>
            <person name="Takenaka M."/>
            <person name="Takezawa D."/>
            <person name="Tomogane H."/>
            <person name="Tsuzuki M."/>
            <person name="Ueda T."/>
            <person name="Umeda M."/>
            <person name="Ward J.M."/>
            <person name="Watanabe Y."/>
            <person name="Yazaki K."/>
            <person name="Yokoyama R."/>
            <person name="Yoshitake Y."/>
            <person name="Yotsui I."/>
            <person name="Zachgo S."/>
            <person name="Schmutz J."/>
        </authorList>
    </citation>
    <scope>NUCLEOTIDE SEQUENCE [LARGE SCALE GENOMIC DNA]</scope>
    <source>
        <strain evidence="2">Tak-1</strain>
    </source>
</reference>
<evidence type="ECO:0000313" key="1">
    <source>
        <dbReference type="EMBL" id="PTQ28472.1"/>
    </source>
</evidence>
<name>A0A2R6W3T3_MARPO</name>
<dbReference type="Proteomes" id="UP000244005">
    <property type="component" value="Unassembled WGS sequence"/>
</dbReference>
<dbReference type="AlphaFoldDB" id="A0A2R6W3T3"/>
<organism evidence="1 2">
    <name type="scientific">Marchantia polymorpha</name>
    <name type="common">Common liverwort</name>
    <name type="synonym">Marchantia aquatica</name>
    <dbReference type="NCBI Taxonomy" id="3197"/>
    <lineage>
        <taxon>Eukaryota</taxon>
        <taxon>Viridiplantae</taxon>
        <taxon>Streptophyta</taxon>
        <taxon>Embryophyta</taxon>
        <taxon>Marchantiophyta</taxon>
        <taxon>Marchantiopsida</taxon>
        <taxon>Marchantiidae</taxon>
        <taxon>Marchantiales</taxon>
        <taxon>Marchantiaceae</taxon>
        <taxon>Marchantia</taxon>
    </lineage>
</organism>
<gene>
    <name evidence="1" type="ORF">MARPO_0162s0005</name>
</gene>
<accession>A0A2R6W3T3</accession>
<evidence type="ECO:0000313" key="2">
    <source>
        <dbReference type="Proteomes" id="UP000244005"/>
    </source>
</evidence>